<feature type="domain" description="DUF4145" evidence="1">
    <location>
        <begin position="121"/>
        <end position="208"/>
    </location>
</feature>
<keyword evidence="3" id="KW-1185">Reference proteome</keyword>
<dbReference type="EMBL" id="FOMW01000001">
    <property type="protein sequence ID" value="SFD49572.1"/>
    <property type="molecule type" value="Genomic_DNA"/>
</dbReference>
<dbReference type="Proteomes" id="UP000198977">
    <property type="component" value="Unassembled WGS sequence"/>
</dbReference>
<accession>A0A1I1STA0</accession>
<dbReference type="Pfam" id="PF13643">
    <property type="entry name" value="DUF4145"/>
    <property type="match status" value="1"/>
</dbReference>
<reference evidence="3" key="1">
    <citation type="submission" date="2016-10" db="EMBL/GenBank/DDBJ databases">
        <authorList>
            <person name="Varghese N."/>
            <person name="Submissions S."/>
        </authorList>
    </citation>
    <scope>NUCLEOTIDE SEQUENCE [LARGE SCALE GENOMIC DNA]</scope>
    <source>
        <strain evidence="3">DSM 11443</strain>
    </source>
</reference>
<protein>
    <recommendedName>
        <fullName evidence="1">DUF4145 domain-containing protein</fullName>
    </recommendedName>
</protein>
<sequence length="234" mass="26476">MAEFVADCPRCGAIRSTHDVHSSVTTGVEYRWKYYAELACICRTCHKMSIQRVSRISSSDEHYKYFGGVGSKNSVVSYGGSLNDIVRFENNITLKDRAGRSVPEHLPPSIEQVIKEGNVALANRCYNAAAAMYRLALDLATKMQLPPEGDPNAKIRRSLGFRIDWLLKEGILPKDLEHLASCVREDANDGAHEGNLAQADAEDLHDFCYELMRRLYTEPKRLELAEERRKLRRS</sequence>
<proteinExistence type="predicted"/>
<evidence type="ECO:0000259" key="1">
    <source>
        <dbReference type="Pfam" id="PF13643"/>
    </source>
</evidence>
<dbReference type="STRING" id="74348.SAMN04488523_101148"/>
<dbReference type="InterPro" id="IPR025285">
    <property type="entry name" value="DUF4145"/>
</dbReference>
<organism evidence="2 3">
    <name type="scientific">Sulfitobacter brevis</name>
    <dbReference type="NCBI Taxonomy" id="74348"/>
    <lineage>
        <taxon>Bacteria</taxon>
        <taxon>Pseudomonadati</taxon>
        <taxon>Pseudomonadota</taxon>
        <taxon>Alphaproteobacteria</taxon>
        <taxon>Rhodobacterales</taxon>
        <taxon>Roseobacteraceae</taxon>
        <taxon>Sulfitobacter</taxon>
    </lineage>
</organism>
<dbReference type="AlphaFoldDB" id="A0A1I1STA0"/>
<gene>
    <name evidence="2" type="ORF">SAMN04488523_101148</name>
</gene>
<name>A0A1I1STA0_9RHOB</name>
<evidence type="ECO:0000313" key="3">
    <source>
        <dbReference type="Proteomes" id="UP000198977"/>
    </source>
</evidence>
<evidence type="ECO:0000313" key="2">
    <source>
        <dbReference type="EMBL" id="SFD49572.1"/>
    </source>
</evidence>